<dbReference type="NCBIfam" id="TIGR01982">
    <property type="entry name" value="UbiB"/>
    <property type="match status" value="1"/>
</dbReference>
<dbReference type="AlphaFoldDB" id="A0A161Q275"/>
<evidence type="ECO:0000256" key="2">
    <source>
        <dbReference type="ARBA" id="ARBA00009670"/>
    </source>
</evidence>
<keyword evidence="9" id="KW-0418">Kinase</keyword>
<dbReference type="InterPro" id="IPR004147">
    <property type="entry name" value="ABC1_dom"/>
</dbReference>
<dbReference type="Pfam" id="PF03109">
    <property type="entry name" value="ABC1"/>
    <property type="match status" value="1"/>
</dbReference>
<comment type="similarity">
    <text evidence="2">Belongs to the protein kinase superfamily. ADCK protein kinase family.</text>
</comment>
<dbReference type="InterPro" id="IPR000719">
    <property type="entry name" value="Prot_kinase_dom"/>
</dbReference>
<evidence type="ECO:0000256" key="4">
    <source>
        <dbReference type="ARBA" id="ARBA00022519"/>
    </source>
</evidence>
<comment type="pathway">
    <text evidence="1">Cofactor biosynthesis; ubiquinone biosynthesis [regulation].</text>
</comment>
<comment type="caution">
    <text evidence="15">The sequence shown here is derived from an EMBL/GenBank/DDBJ whole genome shotgun (WGS) entry which is preliminary data.</text>
</comment>
<dbReference type="GeneID" id="97244355"/>
<evidence type="ECO:0000256" key="9">
    <source>
        <dbReference type="ARBA" id="ARBA00022777"/>
    </source>
</evidence>
<dbReference type="Proteomes" id="UP000075787">
    <property type="component" value="Unassembled WGS sequence"/>
</dbReference>
<evidence type="ECO:0000256" key="6">
    <source>
        <dbReference type="ARBA" id="ARBA00022688"/>
    </source>
</evidence>
<dbReference type="GO" id="GO:0005524">
    <property type="term" value="F:ATP binding"/>
    <property type="evidence" value="ECO:0007669"/>
    <property type="project" value="UniProtKB-KW"/>
</dbReference>
<dbReference type="GO" id="GO:0004672">
    <property type="term" value="F:protein kinase activity"/>
    <property type="evidence" value="ECO:0007669"/>
    <property type="project" value="InterPro"/>
</dbReference>
<keyword evidence="11 13" id="KW-1133">Transmembrane helix</keyword>
<reference evidence="15 16" key="1">
    <citation type="submission" date="2015-12" db="EMBL/GenBank/DDBJ databases">
        <title>Genome sequence of Tistrella mobilis MCCC 1A02139.</title>
        <authorList>
            <person name="Lu L."/>
            <person name="Lai Q."/>
            <person name="Shao Z."/>
            <person name="Qian P."/>
        </authorList>
    </citation>
    <scope>NUCLEOTIDE SEQUENCE [LARGE SCALE GENOMIC DNA]</scope>
    <source>
        <strain evidence="15 16">MCCC 1A02139</strain>
    </source>
</reference>
<organism evidence="15 16">
    <name type="scientific">Tistrella mobilis</name>
    <dbReference type="NCBI Taxonomy" id="171437"/>
    <lineage>
        <taxon>Bacteria</taxon>
        <taxon>Pseudomonadati</taxon>
        <taxon>Pseudomonadota</taxon>
        <taxon>Alphaproteobacteria</taxon>
        <taxon>Geminicoccales</taxon>
        <taxon>Geminicoccaceae</taxon>
        <taxon>Tistrella</taxon>
    </lineage>
</organism>
<dbReference type="RefSeq" id="WP_062765905.1">
    <property type="nucleotide sequence ID" value="NZ_CP121045.1"/>
</dbReference>
<accession>A0A161Q275</accession>
<dbReference type="InterPro" id="IPR011009">
    <property type="entry name" value="Kinase-like_dom_sf"/>
</dbReference>
<proteinExistence type="inferred from homology"/>
<evidence type="ECO:0000256" key="10">
    <source>
        <dbReference type="ARBA" id="ARBA00022840"/>
    </source>
</evidence>
<evidence type="ECO:0000313" key="16">
    <source>
        <dbReference type="Proteomes" id="UP000075787"/>
    </source>
</evidence>
<keyword evidence="4" id="KW-0997">Cell inner membrane</keyword>
<dbReference type="PROSITE" id="PS50011">
    <property type="entry name" value="PROTEIN_KINASE_DOM"/>
    <property type="match status" value="1"/>
</dbReference>
<evidence type="ECO:0000313" key="15">
    <source>
        <dbReference type="EMBL" id="KYO51593.1"/>
    </source>
</evidence>
<evidence type="ECO:0000256" key="5">
    <source>
        <dbReference type="ARBA" id="ARBA00022679"/>
    </source>
</evidence>
<keyword evidence="3" id="KW-1003">Cell membrane</keyword>
<keyword evidence="7 13" id="KW-0812">Transmembrane</keyword>
<dbReference type="UniPathway" id="UPA00232"/>
<feature type="transmembrane region" description="Helical" evidence="13">
    <location>
        <begin position="486"/>
        <end position="503"/>
    </location>
</feature>
<gene>
    <name evidence="15" type="ORF">AUP44_08315</name>
</gene>
<dbReference type="InterPro" id="IPR045308">
    <property type="entry name" value="UbiB_bact"/>
</dbReference>
<evidence type="ECO:0000256" key="1">
    <source>
        <dbReference type="ARBA" id="ARBA00005020"/>
    </source>
</evidence>
<keyword evidence="12 13" id="KW-0472">Membrane</keyword>
<keyword evidence="8" id="KW-0547">Nucleotide-binding</keyword>
<keyword evidence="6" id="KW-0831">Ubiquinone biosynthesis</keyword>
<evidence type="ECO:0000256" key="7">
    <source>
        <dbReference type="ARBA" id="ARBA00022692"/>
    </source>
</evidence>
<dbReference type="PANTHER" id="PTHR10566">
    <property type="entry name" value="CHAPERONE-ACTIVITY OF BC1 COMPLEX CABC1 -RELATED"/>
    <property type="match status" value="1"/>
</dbReference>
<evidence type="ECO:0000256" key="11">
    <source>
        <dbReference type="ARBA" id="ARBA00022989"/>
    </source>
</evidence>
<dbReference type="SUPFAM" id="SSF56112">
    <property type="entry name" value="Protein kinase-like (PK-like)"/>
    <property type="match status" value="1"/>
</dbReference>
<keyword evidence="5" id="KW-0808">Transferase</keyword>
<evidence type="ECO:0000256" key="8">
    <source>
        <dbReference type="ARBA" id="ARBA00022741"/>
    </source>
</evidence>
<name>A0A161Q275_9PROT</name>
<evidence type="ECO:0000256" key="12">
    <source>
        <dbReference type="ARBA" id="ARBA00023136"/>
    </source>
</evidence>
<dbReference type="CDD" id="cd13972">
    <property type="entry name" value="UbiB"/>
    <property type="match status" value="1"/>
</dbReference>
<sequence>MFSTLRHLLRLSRIGYVLARHGALFPLEQLATQHPAAGFAGRTARRLTRRDLRELAEGERLARALTALGPSFVKLGQVLSIRADLIGETVARDLARLQDRLPPFPGADARRIIEQSFERPISDLFAQFDDVPVAAASVAQVHFAETTDGREVAVKVLRPGVERALATDLALFAWIARWLERLLPGSRRLKPVEVVRTLSEVVAIETDLRMEAAAGQELRENFEGDPGFMVPEIDWMRTAARVMTLERITGGVRADDTAALDAAGLDGREIMANAARVFFLQVFRDGFFHGDMHPGNLFILPDGRIAVVDFGIMGRLDRQSRLYLAEMLRAFLTRDYDAVADVHFAAGFVPPDQSRPLFAQAARSIGEPILGKPQNEISIGRLLAQLFQVTTTFQMETQPQLLLLQKTMVQAEGMARLLDPGANMWVLAEPLIREWMAANLGPRARAETTLREMLHVAQRLPRIMDRLETLSDPERPRPVIMSGSRLSAAIGGGLLVALLWLILG</sequence>
<dbReference type="InterPro" id="IPR010232">
    <property type="entry name" value="UbiB"/>
</dbReference>
<feature type="domain" description="Protein kinase" evidence="14">
    <location>
        <begin position="127"/>
        <end position="463"/>
    </location>
</feature>
<dbReference type="InterPro" id="IPR050154">
    <property type="entry name" value="UbiB_kinase"/>
</dbReference>
<protein>
    <submittedName>
        <fullName evidence="15">2-octaprenylphenol hydroxylase</fullName>
    </submittedName>
</protein>
<dbReference type="PANTHER" id="PTHR10566:SF113">
    <property type="entry name" value="PROTEIN ACTIVITY OF BC1 COMPLEX KINASE 7, CHLOROPLASTIC"/>
    <property type="match status" value="1"/>
</dbReference>
<evidence type="ECO:0000256" key="13">
    <source>
        <dbReference type="SAM" id="Phobius"/>
    </source>
</evidence>
<dbReference type="OrthoDB" id="9795390at2"/>
<evidence type="ECO:0000256" key="3">
    <source>
        <dbReference type="ARBA" id="ARBA00022475"/>
    </source>
</evidence>
<dbReference type="EMBL" id="LPZR01000170">
    <property type="protein sequence ID" value="KYO51593.1"/>
    <property type="molecule type" value="Genomic_DNA"/>
</dbReference>
<evidence type="ECO:0000259" key="14">
    <source>
        <dbReference type="PROSITE" id="PS50011"/>
    </source>
</evidence>
<dbReference type="GO" id="GO:0006744">
    <property type="term" value="P:ubiquinone biosynthetic process"/>
    <property type="evidence" value="ECO:0007669"/>
    <property type="project" value="UniProtKB-UniPathway"/>
</dbReference>
<keyword evidence="10" id="KW-0067">ATP-binding</keyword>